<comment type="caution">
    <text evidence="2">The sequence shown here is derived from an EMBL/GenBank/DDBJ whole genome shotgun (WGS) entry which is preliminary data.</text>
</comment>
<keyword evidence="3" id="KW-1185">Reference proteome</keyword>
<dbReference type="EMBL" id="QYBC01000030">
    <property type="protein sequence ID" value="RYB01733.1"/>
    <property type="molecule type" value="Genomic_DNA"/>
</dbReference>
<name>A0A4Q2R7L0_9HYPH</name>
<gene>
    <name evidence="2" type="ORF">D3272_24690</name>
</gene>
<dbReference type="AlphaFoldDB" id="A0A4Q2R7L0"/>
<dbReference type="Proteomes" id="UP000289411">
    <property type="component" value="Unassembled WGS sequence"/>
</dbReference>
<evidence type="ECO:0000313" key="2">
    <source>
        <dbReference type="EMBL" id="RYB01733.1"/>
    </source>
</evidence>
<evidence type="ECO:0000313" key="3">
    <source>
        <dbReference type="Proteomes" id="UP000289411"/>
    </source>
</evidence>
<accession>A0A4Q2R7L0</accession>
<sequence>MARYFFDVRDRERRIRDTAGIELGDDALAIREATLIVWQLLSDAAAEDRVGSVSISIRTETGACLYEASTSQR</sequence>
<evidence type="ECO:0000259" key="1">
    <source>
        <dbReference type="Pfam" id="PF21834"/>
    </source>
</evidence>
<reference evidence="2 3" key="1">
    <citation type="submission" date="2018-09" db="EMBL/GenBank/DDBJ databases">
        <authorList>
            <person name="Grouzdev D.S."/>
            <person name="Krutkina M.S."/>
        </authorList>
    </citation>
    <scope>NUCLEOTIDE SEQUENCE [LARGE SCALE GENOMIC DNA]</scope>
    <source>
        <strain evidence="2 3">RmlP001</strain>
    </source>
</reference>
<protein>
    <recommendedName>
        <fullName evidence="1">DUF6894 domain-containing protein</fullName>
    </recommendedName>
</protein>
<dbReference type="Pfam" id="PF21834">
    <property type="entry name" value="DUF6894"/>
    <property type="match status" value="1"/>
</dbReference>
<proteinExistence type="predicted"/>
<dbReference type="RefSeq" id="WP_129221902.1">
    <property type="nucleotide sequence ID" value="NZ_QYBC01000030.1"/>
</dbReference>
<reference evidence="2 3" key="2">
    <citation type="submission" date="2019-02" db="EMBL/GenBank/DDBJ databases">
        <title>'Lichenibacterium ramalinii' gen. nov. sp. nov., 'Lichenibacterium minor' gen. nov. sp. nov.</title>
        <authorList>
            <person name="Pankratov T."/>
        </authorList>
    </citation>
    <scope>NUCLEOTIDE SEQUENCE [LARGE SCALE GENOMIC DNA]</scope>
    <source>
        <strain evidence="2 3">RmlP001</strain>
    </source>
</reference>
<dbReference type="InterPro" id="IPR054189">
    <property type="entry name" value="DUF6894"/>
</dbReference>
<organism evidence="2 3">
    <name type="scientific">Lichenibacterium ramalinae</name>
    <dbReference type="NCBI Taxonomy" id="2316527"/>
    <lineage>
        <taxon>Bacteria</taxon>
        <taxon>Pseudomonadati</taxon>
        <taxon>Pseudomonadota</taxon>
        <taxon>Alphaproteobacteria</taxon>
        <taxon>Hyphomicrobiales</taxon>
        <taxon>Lichenihabitantaceae</taxon>
        <taxon>Lichenibacterium</taxon>
    </lineage>
</organism>
<dbReference type="OrthoDB" id="8094360at2"/>
<feature type="domain" description="DUF6894" evidence="1">
    <location>
        <begin position="3"/>
        <end position="69"/>
    </location>
</feature>